<organism evidence="2">
    <name type="scientific">Solanum lycopersicum</name>
    <name type="common">Tomato</name>
    <name type="synonym">Lycopersicon esculentum</name>
    <dbReference type="NCBI Taxonomy" id="4081"/>
    <lineage>
        <taxon>Eukaryota</taxon>
        <taxon>Viridiplantae</taxon>
        <taxon>Streptophyta</taxon>
        <taxon>Embryophyta</taxon>
        <taxon>Tracheophyta</taxon>
        <taxon>Spermatophyta</taxon>
        <taxon>Magnoliopsida</taxon>
        <taxon>eudicotyledons</taxon>
        <taxon>Gunneridae</taxon>
        <taxon>Pentapetalae</taxon>
        <taxon>asterids</taxon>
        <taxon>lamiids</taxon>
        <taxon>Solanales</taxon>
        <taxon>Solanaceae</taxon>
        <taxon>Solanoideae</taxon>
        <taxon>Solaneae</taxon>
        <taxon>Solanum</taxon>
        <taxon>Solanum subgen. Lycopersicon</taxon>
    </lineage>
</organism>
<dbReference type="PANTHER" id="PTHR33592:SF10">
    <property type="entry name" value="TRANSMEMBRANE PROTEIN"/>
    <property type="match status" value="1"/>
</dbReference>
<proteinExistence type="predicted"/>
<feature type="region of interest" description="Disordered" evidence="1">
    <location>
        <begin position="51"/>
        <end position="70"/>
    </location>
</feature>
<dbReference type="PaxDb" id="4081-Solyc05g055080.1.1"/>
<sequence>MTFKQYNYCKICKIVFVISTIILFNLHNNVSGMRILKQDQQFLILQSLPRGSSPSKGANPCTNIPGGKKKGRCMLAQNIRTLNSEKKKNNTQKQELNHS</sequence>
<dbReference type="AlphaFoldDB" id="A0A3Q7HHA6"/>
<accession>A0A3Q7HHA6</accession>
<dbReference type="EnsemblPlants" id="Solyc05g055080.1.1">
    <property type="protein sequence ID" value="Solyc05g055080.1.1.1"/>
    <property type="gene ID" value="Solyc05g055080.1"/>
</dbReference>
<dbReference type="OMA" id="KGRCMLA"/>
<dbReference type="PANTHER" id="PTHR33592">
    <property type="entry name" value="TRANSMEMBRANE PROTEIN"/>
    <property type="match status" value="1"/>
</dbReference>
<dbReference type="Proteomes" id="UP000004994">
    <property type="component" value="Chromosome 5"/>
</dbReference>
<evidence type="ECO:0000256" key="1">
    <source>
        <dbReference type="SAM" id="MobiDB-lite"/>
    </source>
</evidence>
<evidence type="ECO:0008006" key="4">
    <source>
        <dbReference type="Google" id="ProtNLM"/>
    </source>
</evidence>
<reference evidence="2" key="1">
    <citation type="journal article" date="2012" name="Nature">
        <title>The tomato genome sequence provides insights into fleshy fruit evolution.</title>
        <authorList>
            <consortium name="Tomato Genome Consortium"/>
        </authorList>
    </citation>
    <scope>NUCLEOTIDE SEQUENCE [LARGE SCALE GENOMIC DNA]</scope>
    <source>
        <strain evidence="2">cv. Heinz 1706</strain>
    </source>
</reference>
<evidence type="ECO:0000313" key="2">
    <source>
        <dbReference type="EnsemblPlants" id="Solyc05g055080.1.1.1"/>
    </source>
</evidence>
<feature type="compositionally biased region" description="Polar residues" evidence="1">
    <location>
        <begin position="51"/>
        <end position="62"/>
    </location>
</feature>
<name>A0A3Q7HHA6_SOLLC</name>
<reference evidence="2" key="2">
    <citation type="submission" date="2019-01" db="UniProtKB">
        <authorList>
            <consortium name="EnsemblPlants"/>
        </authorList>
    </citation>
    <scope>IDENTIFICATION</scope>
    <source>
        <strain evidence="2">cv. Heinz 1706</strain>
    </source>
</reference>
<dbReference type="InParanoid" id="A0A3Q7HHA6"/>
<evidence type="ECO:0000313" key="3">
    <source>
        <dbReference type="Proteomes" id="UP000004994"/>
    </source>
</evidence>
<dbReference type="Gramene" id="Solyc05g055080.1.1">
    <property type="protein sequence ID" value="Solyc05g055080.1.1.1"/>
    <property type="gene ID" value="Solyc05g055080.1"/>
</dbReference>
<keyword evidence="3" id="KW-1185">Reference proteome</keyword>
<protein>
    <recommendedName>
        <fullName evidence="4">Transmembrane protein</fullName>
    </recommendedName>
</protein>